<keyword evidence="3" id="KW-1185">Reference proteome</keyword>
<name>A0A5M8R0C3_9BACT</name>
<dbReference type="EMBL" id="VBSN01000027">
    <property type="protein sequence ID" value="KAA6440454.1"/>
    <property type="molecule type" value="Genomic_DNA"/>
</dbReference>
<keyword evidence="1" id="KW-0732">Signal</keyword>
<dbReference type="AlphaFoldDB" id="A0A5M8R0C3"/>
<proteinExistence type="predicted"/>
<gene>
    <name evidence="2" type="ORF">FEM33_07635</name>
</gene>
<evidence type="ECO:0000313" key="2">
    <source>
        <dbReference type="EMBL" id="KAA6440454.1"/>
    </source>
</evidence>
<dbReference type="OrthoDB" id="938753at2"/>
<dbReference type="Proteomes" id="UP000323994">
    <property type="component" value="Unassembled WGS sequence"/>
</dbReference>
<organism evidence="2 3">
    <name type="scientific">Dyadobacter flavalbus</name>
    <dbReference type="NCBI Taxonomy" id="2579942"/>
    <lineage>
        <taxon>Bacteria</taxon>
        <taxon>Pseudomonadati</taxon>
        <taxon>Bacteroidota</taxon>
        <taxon>Cytophagia</taxon>
        <taxon>Cytophagales</taxon>
        <taxon>Spirosomataceae</taxon>
        <taxon>Dyadobacter</taxon>
    </lineage>
</organism>
<accession>A0A5M8R0C3</accession>
<comment type="caution">
    <text evidence="2">The sequence shown here is derived from an EMBL/GenBank/DDBJ whole genome shotgun (WGS) entry which is preliminary data.</text>
</comment>
<reference evidence="2 3" key="1">
    <citation type="submission" date="2019-05" db="EMBL/GenBank/DDBJ databases">
        <authorList>
            <person name="Qu J.-H."/>
        </authorList>
    </citation>
    <scope>NUCLEOTIDE SEQUENCE [LARGE SCALE GENOMIC DNA]</scope>
    <source>
        <strain evidence="2 3">NS28</strain>
    </source>
</reference>
<protein>
    <submittedName>
        <fullName evidence="2">Uncharacterized protein</fullName>
    </submittedName>
</protein>
<evidence type="ECO:0000256" key="1">
    <source>
        <dbReference type="SAM" id="SignalP"/>
    </source>
</evidence>
<feature type="chain" id="PRO_5024336918" evidence="1">
    <location>
        <begin position="22"/>
        <end position="342"/>
    </location>
</feature>
<feature type="signal peptide" evidence="1">
    <location>
        <begin position="1"/>
        <end position="21"/>
    </location>
</feature>
<dbReference type="RefSeq" id="WP_139011466.1">
    <property type="nucleotide sequence ID" value="NZ_VBSN01000027.1"/>
</dbReference>
<evidence type="ECO:0000313" key="3">
    <source>
        <dbReference type="Proteomes" id="UP000323994"/>
    </source>
</evidence>
<sequence>MKIIYTLLFTLLVHFCLPVNVNSQSVSDAQWISRDTTVGSIDVIAYWNKGEKKKFRAYKVTKNFKADSLLSEKTELDCIVQFTVTDSTEKSYGIEYTMLENKRDTSKDPAIPYEKLNLTNDDLTLRYTTDANGALTGYTNREAVEKKLDDLVQLMSKKAQNDFKSKDEAEKKVLSTVMEKLVNGKVLFSSVYETFISHFHNFHGYHTGLNDTLRFTESTPQAFTSTPIKYDCYIYLSSLDSLNEARFDLEKYADMSGFIKEYGTYLKQVGESAGAKPNEQMQTELAALDMKSEMYTTTYIDLNTGWPAFIKVTRSIITKDPKTNSTFFKDEIWTLTNDLSDQ</sequence>